<keyword evidence="1" id="KW-0040">ANK repeat</keyword>
<evidence type="ECO:0000313" key="3">
    <source>
        <dbReference type="Proteomes" id="UP000000591"/>
    </source>
</evidence>
<dbReference type="Gene3D" id="1.25.40.20">
    <property type="entry name" value="Ankyrin repeat-containing domain"/>
    <property type="match status" value="1"/>
</dbReference>
<gene>
    <name evidence="2" type="ORF">AGOS_AFR268C</name>
</gene>
<dbReference type="SMART" id="SM00248">
    <property type="entry name" value="ANK"/>
    <property type="match status" value="2"/>
</dbReference>
<evidence type="ECO:0000256" key="1">
    <source>
        <dbReference type="PROSITE-ProRule" id="PRU00023"/>
    </source>
</evidence>
<dbReference type="KEGG" id="ago:AGOS_AFR268C"/>
<dbReference type="eggNOG" id="ENOG502S4CU">
    <property type="taxonomic scope" value="Eukaryota"/>
</dbReference>
<dbReference type="PROSITE" id="PS50297">
    <property type="entry name" value="ANK_REP_REGION"/>
    <property type="match status" value="1"/>
</dbReference>
<dbReference type="AlphaFoldDB" id="Q753P4"/>
<proteinExistence type="predicted"/>
<dbReference type="SUPFAM" id="SSF48403">
    <property type="entry name" value="Ankyrin repeat"/>
    <property type="match status" value="1"/>
</dbReference>
<reference evidence="2 3" key="1">
    <citation type="journal article" date="2004" name="Science">
        <title>The Ashbya gossypii genome as a tool for mapping the ancient Saccharomyces cerevisiae genome.</title>
        <authorList>
            <person name="Dietrich F.S."/>
            <person name="Voegeli S."/>
            <person name="Brachat S."/>
            <person name="Lerch A."/>
            <person name="Gates K."/>
            <person name="Steiner S."/>
            <person name="Mohr C."/>
            <person name="Pohlmann R."/>
            <person name="Luedi P."/>
            <person name="Choi S."/>
            <person name="Wing R.A."/>
            <person name="Flavier A."/>
            <person name="Gaffney T.D."/>
            <person name="Philippsen P."/>
        </authorList>
    </citation>
    <scope>NUCLEOTIDE SEQUENCE [LARGE SCALE GENOMIC DNA]</scope>
    <source>
        <strain evidence="3">ATCC 10895 / CBS 109.51 / FGSC 9923 / NRRL Y-1056</strain>
    </source>
</reference>
<dbReference type="HOGENOM" id="CLU_097653_0_0_1"/>
<dbReference type="Proteomes" id="UP000000591">
    <property type="component" value="Chromosome VI"/>
</dbReference>
<dbReference type="FunCoup" id="Q753P4">
    <property type="interactions" value="39"/>
</dbReference>
<dbReference type="OrthoDB" id="9995210at2759"/>
<keyword evidence="3" id="KW-1185">Reference proteome</keyword>
<dbReference type="PROSITE" id="PS50088">
    <property type="entry name" value="ANK_REPEAT"/>
    <property type="match status" value="1"/>
</dbReference>
<feature type="repeat" description="ANK" evidence="1">
    <location>
        <begin position="81"/>
        <end position="119"/>
    </location>
</feature>
<dbReference type="EMBL" id="AE016819">
    <property type="protein sequence ID" value="AAS53639.1"/>
    <property type="molecule type" value="Genomic_DNA"/>
</dbReference>
<evidence type="ECO:0000313" key="2">
    <source>
        <dbReference type="EMBL" id="AAS53639.1"/>
    </source>
</evidence>
<reference evidence="3" key="2">
    <citation type="journal article" date="2013" name="G3 (Bethesda)">
        <title>Genomes of Ashbya fungi isolated from insects reveal four mating-type loci, numerous translocations, lack of transposons, and distinct gene duplications.</title>
        <authorList>
            <person name="Dietrich F.S."/>
            <person name="Voegeli S."/>
            <person name="Kuo S."/>
            <person name="Philippsen P."/>
        </authorList>
    </citation>
    <scope>GENOME REANNOTATION</scope>
    <source>
        <strain evidence="3">ATCC 10895 / CBS 109.51 / FGSC 9923 / NRRL Y-1056</strain>
    </source>
</reference>
<dbReference type="InterPro" id="IPR002110">
    <property type="entry name" value="Ankyrin_rpt"/>
</dbReference>
<name>Q753P4_EREGS</name>
<accession>Q753P4</accession>
<protein>
    <submittedName>
        <fullName evidence="2">AFR268Cp</fullName>
    </submittedName>
</protein>
<organism evidence="2 3">
    <name type="scientific">Eremothecium gossypii (strain ATCC 10895 / CBS 109.51 / FGSC 9923 / NRRL Y-1056)</name>
    <name type="common">Yeast</name>
    <name type="synonym">Ashbya gossypii</name>
    <dbReference type="NCBI Taxonomy" id="284811"/>
    <lineage>
        <taxon>Eukaryota</taxon>
        <taxon>Fungi</taxon>
        <taxon>Dikarya</taxon>
        <taxon>Ascomycota</taxon>
        <taxon>Saccharomycotina</taxon>
        <taxon>Saccharomycetes</taxon>
        <taxon>Saccharomycetales</taxon>
        <taxon>Saccharomycetaceae</taxon>
        <taxon>Eremothecium</taxon>
    </lineage>
</organism>
<dbReference type="InParanoid" id="Q753P4"/>
<dbReference type="GeneID" id="4622078"/>
<dbReference type="RefSeq" id="NP_985815.1">
    <property type="nucleotide sequence ID" value="NM_211170.1"/>
</dbReference>
<sequence length="168" mass="18000">MSVDGASLGEQLLEAARRNNVELLEAVVRDAGPEIEDLINGSRDPLGNTCLHLCCTHGSWEALDMILDLDCAIEVDPQNTAGDTPLHAAARYAAEEPEHATFLASNLVQVGADPRVRNKAGLRPVELVHGSELEPLVDVLQGGELAYDTHGEAVNADEIEEIDDEPSD</sequence>
<dbReference type="STRING" id="284811.Q753P4"/>
<dbReference type="OMA" id="HICAMYG"/>
<dbReference type="Pfam" id="PF12796">
    <property type="entry name" value="Ank_2"/>
    <property type="match status" value="1"/>
</dbReference>
<dbReference type="InterPro" id="IPR036770">
    <property type="entry name" value="Ankyrin_rpt-contain_sf"/>
</dbReference>